<proteinExistence type="predicted"/>
<reference evidence="3 5" key="3">
    <citation type="submission" date="2023-06" db="EMBL/GenBank/DDBJ databases">
        <title>Itaconate inhibition of nontuberculous mycobacteria.</title>
        <authorList>
            <person name="Breen P."/>
            <person name="Zimbric M."/>
            <person name="Caverly L."/>
        </authorList>
    </citation>
    <scope>NUCLEOTIDE SEQUENCE [LARGE SCALE GENOMIC DNA]</scope>
    <source>
        <strain evidence="3 5">FLAC1071</strain>
    </source>
</reference>
<evidence type="ECO:0000256" key="1">
    <source>
        <dbReference type="SAM" id="MobiDB-lite"/>
    </source>
</evidence>
<feature type="region of interest" description="Disordered" evidence="1">
    <location>
        <begin position="1"/>
        <end position="44"/>
    </location>
</feature>
<evidence type="ECO:0000313" key="5">
    <source>
        <dbReference type="Proteomes" id="UP001529272"/>
    </source>
</evidence>
<dbReference type="GeneID" id="93400356"/>
<dbReference type="EMBL" id="JASZZX010000008">
    <property type="protein sequence ID" value="MDM3926839.1"/>
    <property type="molecule type" value="Genomic_DNA"/>
</dbReference>
<organism evidence="2 4">
    <name type="scientific">Mycobacterium intracellulare subsp. chimaera</name>
    <dbReference type="NCBI Taxonomy" id="222805"/>
    <lineage>
        <taxon>Bacteria</taxon>
        <taxon>Bacillati</taxon>
        <taxon>Actinomycetota</taxon>
        <taxon>Actinomycetes</taxon>
        <taxon>Mycobacteriales</taxon>
        <taxon>Mycobacteriaceae</taxon>
        <taxon>Mycobacterium</taxon>
        <taxon>Mycobacterium avium complex (MAC)</taxon>
    </lineage>
</organism>
<dbReference type="AlphaFoldDB" id="A0A220YE87"/>
<accession>A0A220YE87</accession>
<protein>
    <submittedName>
        <fullName evidence="2">Uncharacterized protein</fullName>
    </submittedName>
</protein>
<dbReference type="EMBL" id="CP015267">
    <property type="protein sequence ID" value="ASL15599.1"/>
    <property type="molecule type" value="Genomic_DNA"/>
</dbReference>
<reference evidence="2 4" key="1">
    <citation type="journal article" date="2017" name="Lancet Infect. Dis.">
        <title>Global outbreak of severe Mycobacterium chimaera disease after cardiac surgery: a molecular epidemiological study.</title>
        <authorList>
            <person name="van Ingen J."/>
            <person name="Kohl T."/>
            <person name="Kranzer K."/>
            <person name="Hasse B."/>
            <person name="Keller P."/>
            <person name="Szafranska A."/>
            <person name="Hillemann D."/>
            <person name="Chand M."/>
            <person name="Schreiber P."/>
            <person name="Sommerstein R."/>
            <person name="Berger C."/>
            <person name="Genoni M."/>
            <person name="Ruegg C."/>
            <person name="Troillet N."/>
            <person name="Widmer A.F."/>
            <person name="Becker S.L."/>
            <person name="Herrmann M."/>
            <person name="Eckmanns T."/>
            <person name="Haller S."/>
            <person name="Hoeller C."/>
            <person name="Debast S.B."/>
            <person name="Wolfhagen M.J."/>
            <person name="Hopman J."/>
            <person name="Kluytmans J."/>
            <person name="Langelaar M."/>
            <person name="Notermans D.W."/>
            <person name="ten Oever J."/>
            <person name="van den Barselaar P."/>
            <person name="Vonk A.B.A."/>
            <person name="Vos M.C."/>
            <person name="Ahmed N."/>
            <person name="Brown T."/>
            <person name="Crook D."/>
            <person name="Lamagni T."/>
            <person name="Phin N."/>
            <person name="Smith E.G."/>
            <person name="Zambon M."/>
            <person name="Serr A."/>
            <person name="Goetting T."/>
            <person name="Ebner W."/>
            <person name="Thuermer A."/>
            <person name="Utpatel C."/>
            <person name="Sproer C."/>
            <person name="Bunk B."/>
            <person name="Nubel U."/>
            <person name="Bloemberg G."/>
            <person name="Bottger E."/>
            <person name="Niemann S."/>
            <person name="Wagner D."/>
            <person name="Sax H."/>
        </authorList>
    </citation>
    <scope>NUCLEOTIDE SEQUENCE [LARGE SCALE GENOMIC DNA]</scope>
    <source>
        <strain evidence="2 4">ZUERICH-2</strain>
    </source>
</reference>
<dbReference type="Proteomes" id="UP001529272">
    <property type="component" value="Unassembled WGS sequence"/>
</dbReference>
<keyword evidence="5" id="KW-1185">Reference proteome</keyword>
<name>A0A220YE87_MYCIT</name>
<evidence type="ECO:0000313" key="2">
    <source>
        <dbReference type="EMBL" id="ASL15599.1"/>
    </source>
</evidence>
<reference evidence="3" key="4">
    <citation type="submission" date="2023-06" db="EMBL/GenBank/DDBJ databases">
        <authorList>
            <person name="Spilker T."/>
        </authorList>
    </citation>
    <scope>NUCLEOTIDE SEQUENCE</scope>
    <source>
        <strain evidence="3">FLAC1071</strain>
    </source>
</reference>
<feature type="compositionally biased region" description="Basic and acidic residues" evidence="1">
    <location>
        <begin position="1"/>
        <end position="25"/>
    </location>
</feature>
<evidence type="ECO:0000313" key="3">
    <source>
        <dbReference type="EMBL" id="MDM3926839.1"/>
    </source>
</evidence>
<sequence length="44" mass="4754">MGKHSEKDDDEPKGGRPGPADHGHEGGMATRENAPELTEPDRED</sequence>
<reference evidence="5" key="2">
    <citation type="submission" date="2023-06" db="EMBL/GenBank/DDBJ databases">
        <title>Itaconate inhibition of nontuberculous mycobacteria.</title>
        <authorList>
            <person name="Spilker T."/>
        </authorList>
    </citation>
    <scope>NUCLEOTIDE SEQUENCE [LARGE SCALE GENOMIC DNA]</scope>
    <source>
        <strain evidence="5">FLAC1071</strain>
    </source>
</reference>
<dbReference type="RefSeq" id="WP_008257331.1">
    <property type="nucleotide sequence ID" value="NZ_CAAHFK010000005.1"/>
</dbReference>
<dbReference type="Proteomes" id="UP000198286">
    <property type="component" value="Chromosome"/>
</dbReference>
<evidence type="ECO:0000313" key="4">
    <source>
        <dbReference type="Proteomes" id="UP000198286"/>
    </source>
</evidence>
<gene>
    <name evidence="2" type="ORF">MYCOZU2_03210</name>
    <name evidence="3" type="ORF">QRB35_12470</name>
</gene>